<dbReference type="Gene3D" id="3.10.50.40">
    <property type="match status" value="1"/>
</dbReference>
<keyword evidence="1" id="KW-0697">Rotamase</keyword>
<gene>
    <name evidence="3" type="ORF">B6D57_04845</name>
</gene>
<dbReference type="InterPro" id="IPR046357">
    <property type="entry name" value="PPIase_dom_sf"/>
</dbReference>
<evidence type="ECO:0000313" key="3">
    <source>
        <dbReference type="EMBL" id="OQX90105.1"/>
    </source>
</evidence>
<dbReference type="Pfam" id="PF00639">
    <property type="entry name" value="Rotamase"/>
    <property type="match status" value="1"/>
</dbReference>
<name>A0A1W9S080_9BACT</name>
<dbReference type="SUPFAM" id="SSF109998">
    <property type="entry name" value="Triger factor/SurA peptide-binding domain-like"/>
    <property type="match status" value="1"/>
</dbReference>
<dbReference type="InterPro" id="IPR050245">
    <property type="entry name" value="PrsA_foldase"/>
</dbReference>
<dbReference type="SUPFAM" id="SSF54534">
    <property type="entry name" value="FKBP-like"/>
    <property type="match status" value="1"/>
</dbReference>
<keyword evidence="1" id="KW-0413">Isomerase</keyword>
<comment type="caution">
    <text evidence="3">The sequence shown here is derived from an EMBL/GenBank/DDBJ whole genome shotgun (WGS) entry which is preliminary data.</text>
</comment>
<feature type="domain" description="PpiC" evidence="2">
    <location>
        <begin position="127"/>
        <end position="236"/>
    </location>
</feature>
<evidence type="ECO:0000259" key="2">
    <source>
        <dbReference type="PROSITE" id="PS50198"/>
    </source>
</evidence>
<reference evidence="4" key="1">
    <citation type="submission" date="2017-03" db="EMBL/GenBank/DDBJ databases">
        <title>Novel pathways for hydrocarbon cycling and metabolic interdependencies in hydrothermal sediment communities.</title>
        <authorList>
            <person name="Dombrowski N."/>
            <person name="Seitz K."/>
            <person name="Teske A."/>
            <person name="Baker B."/>
        </authorList>
    </citation>
    <scope>NUCLEOTIDE SEQUENCE [LARGE SCALE GENOMIC DNA]</scope>
</reference>
<dbReference type="Proteomes" id="UP000192611">
    <property type="component" value="Unassembled WGS sequence"/>
</dbReference>
<dbReference type="PANTHER" id="PTHR47245:SF2">
    <property type="entry name" value="PEPTIDYL-PROLYL CIS-TRANS ISOMERASE HP_0175-RELATED"/>
    <property type="match status" value="1"/>
</dbReference>
<dbReference type="PROSITE" id="PS51257">
    <property type="entry name" value="PROKAR_LIPOPROTEIN"/>
    <property type="match status" value="1"/>
</dbReference>
<evidence type="ECO:0000313" key="4">
    <source>
        <dbReference type="Proteomes" id="UP000192611"/>
    </source>
</evidence>
<dbReference type="EMBL" id="NATQ01000101">
    <property type="protein sequence ID" value="OQX90105.1"/>
    <property type="molecule type" value="Genomic_DNA"/>
</dbReference>
<protein>
    <recommendedName>
        <fullName evidence="2">PpiC domain-containing protein</fullName>
    </recommendedName>
</protein>
<dbReference type="GO" id="GO:0003755">
    <property type="term" value="F:peptidyl-prolyl cis-trans isomerase activity"/>
    <property type="evidence" value="ECO:0007669"/>
    <property type="project" value="UniProtKB-KW"/>
</dbReference>
<dbReference type="AlphaFoldDB" id="A0A1W9S080"/>
<dbReference type="InterPro" id="IPR027304">
    <property type="entry name" value="Trigger_fact/SurA_dom_sf"/>
</dbReference>
<accession>A0A1W9S080</accession>
<dbReference type="PROSITE" id="PS50198">
    <property type="entry name" value="PPIC_PPIASE_2"/>
    <property type="match status" value="1"/>
</dbReference>
<dbReference type="InterPro" id="IPR000297">
    <property type="entry name" value="PPIase_PpiC"/>
</dbReference>
<evidence type="ECO:0000256" key="1">
    <source>
        <dbReference type="PROSITE-ProRule" id="PRU00278"/>
    </source>
</evidence>
<dbReference type="PANTHER" id="PTHR47245">
    <property type="entry name" value="PEPTIDYLPROLYL ISOMERASE"/>
    <property type="match status" value="1"/>
</dbReference>
<sequence>MRAGLIRCSCSILVILIGSVFLSLSCSKKEEGIIVAEAGGEKLTAEELDRLIDESKERTPKMYRHMVTPESVMDEWIEFQLLAQEGLNRNYDDDPEVKKKVEEYLKRKVVAKLWEEEIEKKVTDASEEEVRKFYEEIKDRDYKLSKEKVRLRVIATRSILEAKNLKKRAMDGEDFAELAREYSIRMDNKEAGGDMGYRARSELPNEVSSVVFNLNEGEITDPIKLEVGFSIFQVVDRLGVGDYIPFDYVKEQLENRYLVEMKKKAASDFLERLKEENQPIKYLSRYNDYLNEKYKKSKNDGER</sequence>
<organism evidence="3 4">
    <name type="scientific">Candidatus Coatesbacteria bacterium 4484_99</name>
    <dbReference type="NCBI Taxonomy" id="1970774"/>
    <lineage>
        <taxon>Bacteria</taxon>
        <taxon>Candidatus Coatesiibacteriota</taxon>
    </lineage>
</organism>
<proteinExistence type="predicted"/>